<dbReference type="SUPFAM" id="SSF50939">
    <property type="entry name" value="Sialidases"/>
    <property type="match status" value="1"/>
</dbReference>
<dbReference type="AlphaFoldDB" id="A0A2P2BNR1"/>
<proteinExistence type="predicted"/>
<gene>
    <name evidence="1" type="ORF">FRIFI_0463</name>
</gene>
<keyword evidence="2" id="KW-1185">Reference proteome</keyword>
<name>A0A2P2BNR1_9FIRM</name>
<sequence length="336" mass="39577">MGFVNDCHTIIRRSNKDIFRFRTSNVLTYDYFDTYSNLIKSTYITDKPLDFTKFCFNLDNNDNIYGIYIDDSLKLVDIKNSETTFTNFDVFTYNSNKFTLLFPYIKKLDNEIHILYYVYSNDSGNICALIHHHKLNGVWTENKIDFINNTILNNFTVIWIQNSPTVFYLNLVNGFEEVFMSKFNLSTSTWSKPSQLTNTRKNKIYLSVLKDSLNFCHIVFCENVDNGYAVKYINGYLMDNKLDINISKYITGSSSCMYPSIMKFKSDIYIMWVNYNRLHTSISNDLGKTWSDHKIDEFSLEEEFTRSLFYSNYKYDLDYNTTSVFTTFDDIGILGF</sequence>
<evidence type="ECO:0000313" key="2">
    <source>
        <dbReference type="Proteomes" id="UP000245695"/>
    </source>
</evidence>
<reference evidence="1 2" key="1">
    <citation type="submission" date="2014-09" db="EMBL/GenBank/DDBJ databases">
        <authorList>
            <person name="Hornung B.V."/>
        </authorList>
    </citation>
    <scope>NUCLEOTIDE SEQUENCE [LARGE SCALE GENOMIC DNA]</scope>
    <source>
        <strain evidence="1 2">FRIFI</strain>
    </source>
</reference>
<accession>A0A2P2BNR1</accession>
<dbReference type="InterPro" id="IPR036278">
    <property type="entry name" value="Sialidase_sf"/>
</dbReference>
<dbReference type="Proteomes" id="UP000245695">
    <property type="component" value="Chromosome 1"/>
</dbReference>
<dbReference type="RefSeq" id="WP_166504889.1">
    <property type="nucleotide sequence ID" value="NZ_JAKNTL010000003.1"/>
</dbReference>
<dbReference type="EMBL" id="LN650648">
    <property type="protein sequence ID" value="CEI72011.1"/>
    <property type="molecule type" value="Genomic_DNA"/>
</dbReference>
<dbReference type="KEGG" id="rhom:FRIFI_0463"/>
<evidence type="ECO:0000313" key="1">
    <source>
        <dbReference type="EMBL" id="CEI72011.1"/>
    </source>
</evidence>
<protein>
    <submittedName>
        <fullName evidence="1">Sialidases</fullName>
    </submittedName>
</protein>
<organism evidence="1 2">
    <name type="scientific">Romboutsia hominis</name>
    <dbReference type="NCBI Taxonomy" id="1507512"/>
    <lineage>
        <taxon>Bacteria</taxon>
        <taxon>Bacillati</taxon>
        <taxon>Bacillota</taxon>
        <taxon>Clostridia</taxon>
        <taxon>Peptostreptococcales</taxon>
        <taxon>Peptostreptococcaceae</taxon>
        <taxon>Romboutsia</taxon>
    </lineage>
</organism>